<comment type="subcellular location">
    <subcellularLocation>
        <location evidence="1">Membrane</location>
        <topology evidence="1">Multi-pass membrane protein</topology>
    </subcellularLocation>
</comment>
<evidence type="ECO:0000256" key="5">
    <source>
        <dbReference type="ARBA" id="ARBA00022970"/>
    </source>
</evidence>
<keyword evidence="5" id="KW-0029">Amino-acid transport</keyword>
<protein>
    <recommendedName>
        <fullName evidence="10">Amino acid transporter transmembrane domain-containing protein</fullName>
    </recommendedName>
</protein>
<feature type="transmembrane region" description="Helical" evidence="9">
    <location>
        <begin position="457"/>
        <end position="477"/>
    </location>
</feature>
<feature type="transmembrane region" description="Helical" evidence="9">
    <location>
        <begin position="282"/>
        <end position="300"/>
    </location>
</feature>
<evidence type="ECO:0000259" key="10">
    <source>
        <dbReference type="Pfam" id="PF01490"/>
    </source>
</evidence>
<dbReference type="EMBL" id="JAEPRC010001170">
    <property type="protein sequence ID" value="KAG2189819.1"/>
    <property type="molecule type" value="Genomic_DNA"/>
</dbReference>
<feature type="region of interest" description="Disordered" evidence="8">
    <location>
        <begin position="1"/>
        <end position="37"/>
    </location>
</feature>
<keyword evidence="12" id="KW-1185">Reference proteome</keyword>
<keyword evidence="7 9" id="KW-0472">Membrane</keyword>
<sequence length="540" mass="59395">MTDKDKSLNIPNLHPDHRGLSSPEGSPSQTNGYLQDPDAQLSQSFKDRIETFVGSYSRTSMMHMAENVMVSEGGMSDEDENYDVVSVHSSYLPRYQNQSTSRRNSEGTLHERTPLLFPSLQKVDTCESILTVADSYPQQHVSQKKSSFLQSIFNSINILIGVGILALPLGFKDAGWGIGVVVFIFCFGLTNYTAKLLAKCLDADPDSRTYGDMGANAFGVRGRIFISFLFLTELITCSVALVVLLSDGIESLFPGHDPLLIRCISFLILTPTLFIPVRHLSYTSLLGIMSVFSLLAVILYDGLSKPDAPGSLHEIATDASVLPEDWMAVPMSFGLIMAGFAGHAVFPTIYRDMKSPKEYKKMVNYTYIVTAIVYMTVAASGYAMFGSATMQEITQNLVTIPEYNQMLNRLAVWLIALNPIAKYGLTLNPVVLSWQIGLAGNPAIDNWLNRGSWRKPLVKTVGVILTSAFIVLLAILLPNFDQIMSLLGALFSFVISGIFPLMCHLKLFKNTLSAKEIALNYLLLFIATSLGIMGTVRSLL</sequence>
<keyword evidence="4 9" id="KW-0812">Transmembrane</keyword>
<dbReference type="PANTHER" id="PTHR22950:SF692">
    <property type="entry name" value="TRANSMEMBRANE AMINO ACID TRANSPORTER FAMILY PROTEIN"/>
    <property type="match status" value="1"/>
</dbReference>
<proteinExistence type="inferred from homology"/>
<feature type="transmembrane region" description="Helical" evidence="9">
    <location>
        <begin position="224"/>
        <end position="246"/>
    </location>
</feature>
<dbReference type="AlphaFoldDB" id="A0A8H7UT21"/>
<evidence type="ECO:0000256" key="4">
    <source>
        <dbReference type="ARBA" id="ARBA00022692"/>
    </source>
</evidence>
<gene>
    <name evidence="11" type="ORF">INT46_000308</name>
</gene>
<dbReference type="Proteomes" id="UP000650833">
    <property type="component" value="Unassembled WGS sequence"/>
</dbReference>
<dbReference type="OrthoDB" id="655540at2759"/>
<evidence type="ECO:0000256" key="1">
    <source>
        <dbReference type="ARBA" id="ARBA00004141"/>
    </source>
</evidence>
<feature type="transmembrane region" description="Helical" evidence="9">
    <location>
        <begin position="177"/>
        <end position="198"/>
    </location>
</feature>
<keyword evidence="3" id="KW-0813">Transport</keyword>
<feature type="transmembrane region" description="Helical" evidence="9">
    <location>
        <begin position="258"/>
        <end position="275"/>
    </location>
</feature>
<comment type="similarity">
    <text evidence="2">Belongs to the amino acid/polyamine transporter 2 family.</text>
</comment>
<keyword evidence="6 9" id="KW-1133">Transmembrane helix</keyword>
<feature type="transmembrane region" description="Helical" evidence="9">
    <location>
        <begin position="152"/>
        <end position="171"/>
    </location>
</feature>
<evidence type="ECO:0000256" key="8">
    <source>
        <dbReference type="SAM" id="MobiDB-lite"/>
    </source>
</evidence>
<evidence type="ECO:0000256" key="9">
    <source>
        <dbReference type="SAM" id="Phobius"/>
    </source>
</evidence>
<evidence type="ECO:0000256" key="3">
    <source>
        <dbReference type="ARBA" id="ARBA00022448"/>
    </source>
</evidence>
<accession>A0A8H7UT21</accession>
<feature type="domain" description="Amino acid transporter transmembrane" evidence="10">
    <location>
        <begin position="144"/>
        <end position="535"/>
    </location>
</feature>
<dbReference type="GO" id="GO:0015179">
    <property type="term" value="F:L-amino acid transmembrane transporter activity"/>
    <property type="evidence" value="ECO:0007669"/>
    <property type="project" value="TreeGrafter"/>
</dbReference>
<dbReference type="Pfam" id="PF01490">
    <property type="entry name" value="Aa_trans"/>
    <property type="match status" value="1"/>
</dbReference>
<evidence type="ECO:0000256" key="7">
    <source>
        <dbReference type="ARBA" id="ARBA00023136"/>
    </source>
</evidence>
<evidence type="ECO:0000256" key="2">
    <source>
        <dbReference type="ARBA" id="ARBA00008066"/>
    </source>
</evidence>
<dbReference type="PANTHER" id="PTHR22950">
    <property type="entry name" value="AMINO ACID TRANSPORTER"/>
    <property type="match status" value="1"/>
</dbReference>
<dbReference type="InterPro" id="IPR013057">
    <property type="entry name" value="AA_transpt_TM"/>
</dbReference>
<feature type="transmembrane region" description="Helical" evidence="9">
    <location>
        <begin position="410"/>
        <end position="436"/>
    </location>
</feature>
<organism evidence="11 12">
    <name type="scientific">Mucor plumbeus</name>
    <dbReference type="NCBI Taxonomy" id="97098"/>
    <lineage>
        <taxon>Eukaryota</taxon>
        <taxon>Fungi</taxon>
        <taxon>Fungi incertae sedis</taxon>
        <taxon>Mucoromycota</taxon>
        <taxon>Mucoromycotina</taxon>
        <taxon>Mucoromycetes</taxon>
        <taxon>Mucorales</taxon>
        <taxon>Mucorineae</taxon>
        <taxon>Mucoraceae</taxon>
        <taxon>Mucor</taxon>
    </lineage>
</organism>
<comment type="caution">
    <text evidence="11">The sequence shown here is derived from an EMBL/GenBank/DDBJ whole genome shotgun (WGS) entry which is preliminary data.</text>
</comment>
<dbReference type="GO" id="GO:0005774">
    <property type="term" value="C:vacuolar membrane"/>
    <property type="evidence" value="ECO:0007669"/>
    <property type="project" value="TreeGrafter"/>
</dbReference>
<feature type="transmembrane region" description="Helical" evidence="9">
    <location>
        <begin position="367"/>
        <end position="390"/>
    </location>
</feature>
<evidence type="ECO:0000313" key="12">
    <source>
        <dbReference type="Proteomes" id="UP000650833"/>
    </source>
</evidence>
<reference evidence="11" key="1">
    <citation type="submission" date="2020-12" db="EMBL/GenBank/DDBJ databases">
        <title>Metabolic potential, ecology and presence of endohyphal bacteria is reflected in genomic diversity of Mucoromycotina.</title>
        <authorList>
            <person name="Muszewska A."/>
            <person name="Okrasinska A."/>
            <person name="Steczkiewicz K."/>
            <person name="Drgas O."/>
            <person name="Orlowska M."/>
            <person name="Perlinska-Lenart U."/>
            <person name="Aleksandrzak-Piekarczyk T."/>
            <person name="Szatraj K."/>
            <person name="Zielenkiewicz U."/>
            <person name="Pilsyk S."/>
            <person name="Malc E."/>
            <person name="Mieczkowski P."/>
            <person name="Kruszewska J.S."/>
            <person name="Biernat P."/>
            <person name="Pawlowska J."/>
        </authorList>
    </citation>
    <scope>NUCLEOTIDE SEQUENCE</scope>
    <source>
        <strain evidence="11">CBS 226.32</strain>
    </source>
</reference>
<evidence type="ECO:0000313" key="11">
    <source>
        <dbReference type="EMBL" id="KAG2189819.1"/>
    </source>
</evidence>
<evidence type="ECO:0000256" key="6">
    <source>
        <dbReference type="ARBA" id="ARBA00022989"/>
    </source>
</evidence>
<feature type="transmembrane region" description="Helical" evidence="9">
    <location>
        <begin position="326"/>
        <end position="346"/>
    </location>
</feature>
<feature type="compositionally biased region" description="Polar residues" evidence="8">
    <location>
        <begin position="23"/>
        <end position="33"/>
    </location>
</feature>
<feature type="transmembrane region" description="Helical" evidence="9">
    <location>
        <begin position="483"/>
        <end position="505"/>
    </location>
</feature>
<feature type="transmembrane region" description="Helical" evidence="9">
    <location>
        <begin position="517"/>
        <end position="536"/>
    </location>
</feature>
<name>A0A8H7UT21_9FUNG</name>